<evidence type="ECO:0000313" key="3">
    <source>
        <dbReference type="EMBL" id="TXC68744.1"/>
    </source>
</evidence>
<dbReference type="GO" id="GO:0008081">
    <property type="term" value="F:phosphoric diester hydrolase activity"/>
    <property type="evidence" value="ECO:0007669"/>
    <property type="project" value="UniProtKB-ARBA"/>
</dbReference>
<dbReference type="SUPFAM" id="SSF109604">
    <property type="entry name" value="HD-domain/PDEase-like"/>
    <property type="match status" value="1"/>
</dbReference>
<dbReference type="NCBIfam" id="TIGR00277">
    <property type="entry name" value="HDIG"/>
    <property type="match status" value="1"/>
</dbReference>
<dbReference type="Pfam" id="PF11871">
    <property type="entry name" value="DUF3391"/>
    <property type="match status" value="1"/>
</dbReference>
<dbReference type="Gene3D" id="1.10.3210.10">
    <property type="entry name" value="Hypothetical protein af1432"/>
    <property type="match status" value="1"/>
</dbReference>
<dbReference type="Pfam" id="PF13487">
    <property type="entry name" value="HD_5"/>
    <property type="match status" value="1"/>
</dbReference>
<dbReference type="InterPro" id="IPR006675">
    <property type="entry name" value="HDIG_dom"/>
</dbReference>
<evidence type="ECO:0000259" key="2">
    <source>
        <dbReference type="PROSITE" id="PS51832"/>
    </source>
</evidence>
<name>A0A5C6U7G4_9SPHN</name>
<dbReference type="EMBL" id="VOPY01000002">
    <property type="protein sequence ID" value="TXC68744.1"/>
    <property type="molecule type" value="Genomic_DNA"/>
</dbReference>
<dbReference type="Proteomes" id="UP000321129">
    <property type="component" value="Unassembled WGS sequence"/>
</dbReference>
<keyword evidence="4" id="KW-1185">Reference proteome</keyword>
<dbReference type="AlphaFoldDB" id="A0A5C6U7G4"/>
<protein>
    <submittedName>
        <fullName evidence="3">HD-GYP domain-containing protein</fullName>
    </submittedName>
</protein>
<evidence type="ECO:0000256" key="1">
    <source>
        <dbReference type="SAM" id="MobiDB-lite"/>
    </source>
</evidence>
<dbReference type="RefSeq" id="WP_147122698.1">
    <property type="nucleotide sequence ID" value="NZ_VOPY01000002.1"/>
</dbReference>
<dbReference type="PANTHER" id="PTHR43155">
    <property type="entry name" value="CYCLIC DI-GMP PHOSPHODIESTERASE PA4108-RELATED"/>
    <property type="match status" value="1"/>
</dbReference>
<dbReference type="InterPro" id="IPR003607">
    <property type="entry name" value="HD/PDEase_dom"/>
</dbReference>
<feature type="region of interest" description="Disordered" evidence="1">
    <location>
        <begin position="66"/>
        <end position="101"/>
    </location>
</feature>
<dbReference type="PROSITE" id="PS51832">
    <property type="entry name" value="HD_GYP"/>
    <property type="match status" value="1"/>
</dbReference>
<evidence type="ECO:0000313" key="4">
    <source>
        <dbReference type="Proteomes" id="UP000321129"/>
    </source>
</evidence>
<reference evidence="3 4" key="1">
    <citation type="submission" date="2019-08" db="EMBL/GenBank/DDBJ databases">
        <title>Sphingorhabdus soil sp. nov., isolated from arctic soil.</title>
        <authorList>
            <person name="Liu Y."/>
        </authorList>
    </citation>
    <scope>NUCLEOTIDE SEQUENCE [LARGE SCALE GENOMIC DNA]</scope>
    <source>
        <strain evidence="3 4">D-2Q-5-6</strain>
    </source>
</reference>
<feature type="domain" description="HD-GYP" evidence="2">
    <location>
        <begin position="141"/>
        <end position="336"/>
    </location>
</feature>
<dbReference type="CDD" id="cd00077">
    <property type="entry name" value="HDc"/>
    <property type="match status" value="1"/>
</dbReference>
<organism evidence="3 4">
    <name type="scientific">Flavisphingopyxis soli</name>
    <dbReference type="NCBI Taxonomy" id="2601267"/>
    <lineage>
        <taxon>Bacteria</taxon>
        <taxon>Pseudomonadati</taxon>
        <taxon>Pseudomonadota</taxon>
        <taxon>Alphaproteobacteria</taxon>
        <taxon>Sphingomonadales</taxon>
        <taxon>Sphingopyxidaceae</taxon>
        <taxon>Flavisphingopyxis</taxon>
    </lineage>
</organism>
<comment type="caution">
    <text evidence="3">The sequence shown here is derived from an EMBL/GenBank/DDBJ whole genome shotgun (WGS) entry which is preliminary data.</text>
</comment>
<accession>A0A5C6U7G4</accession>
<dbReference type="InterPro" id="IPR021812">
    <property type="entry name" value="DUF3391"/>
</dbReference>
<dbReference type="PANTHER" id="PTHR43155:SF2">
    <property type="entry name" value="CYCLIC DI-GMP PHOSPHODIESTERASE PA4108"/>
    <property type="match status" value="1"/>
</dbReference>
<dbReference type="InterPro" id="IPR037522">
    <property type="entry name" value="HD_GYP_dom"/>
</dbReference>
<gene>
    <name evidence="3" type="ORF">FSZ31_07120</name>
</gene>
<dbReference type="SMART" id="SM00471">
    <property type="entry name" value="HDc"/>
    <property type="match status" value="1"/>
</dbReference>
<sequence>MKREIPIDQLQIGMFVDSVGGSWFSNPFWRSRLKIKTSEQITAFVESGIESLVIDTDLGIDVADDSATPDVQPVAPPTPAPRASQARFASPKAPRTFGKRERAAETIDTSKRLVKTLFDQVQSGAAVDLSLADTVAEDICNAVVQDSVTLINMLRLKNKDEYTYLHSVAVCTLMIKLARQQRLAQDHVVRLGVAGLLHDIGKIGVPLDILNKPDELTESEFAIVKEHAVKGAALLRELPGVSDCAIEVCLHHHERMDGKGYPEGLLGPKISLPARMGAICDVYDALTSERSYKEAWSPQRAVGEMQNWDGCFDPDLLFTFFQAIRVFPLASVVKLDTGQLAVVMPAKTDNSPPLVRTFYDTLRDTIEQPEDLVLGLRANHAHIVANEDPRTWRAEDPASLIEYVMQPVGTINRTVLQHMWNGPVVVPPIIASEEDETSPQAFTWKAA</sequence>
<proteinExistence type="predicted"/>